<dbReference type="GeneID" id="27322352"/>
<feature type="region of interest" description="Disordered" evidence="1">
    <location>
        <begin position="267"/>
        <end position="308"/>
    </location>
</feature>
<name>A0A0D1XYE7_EXOME</name>
<feature type="region of interest" description="Disordered" evidence="1">
    <location>
        <begin position="198"/>
        <end position="237"/>
    </location>
</feature>
<feature type="compositionally biased region" description="Basic and acidic residues" evidence="1">
    <location>
        <begin position="267"/>
        <end position="278"/>
    </location>
</feature>
<feature type="compositionally biased region" description="Polar residues" evidence="1">
    <location>
        <begin position="8"/>
        <end position="28"/>
    </location>
</feature>
<feature type="compositionally biased region" description="Polar residues" evidence="1">
    <location>
        <begin position="198"/>
        <end position="209"/>
    </location>
</feature>
<dbReference type="HOGENOM" id="CLU_067597_0_0_1"/>
<proteinExistence type="predicted"/>
<feature type="compositionally biased region" description="Acidic residues" evidence="1">
    <location>
        <begin position="279"/>
        <end position="301"/>
    </location>
</feature>
<accession>A0A0D1XYE7</accession>
<dbReference type="OrthoDB" id="5378435at2759"/>
<feature type="compositionally biased region" description="Low complexity" evidence="1">
    <location>
        <begin position="53"/>
        <end position="63"/>
    </location>
</feature>
<keyword evidence="3" id="KW-1185">Reference proteome</keyword>
<dbReference type="VEuPathDB" id="FungiDB:PV10_04507"/>
<dbReference type="OMA" id="PRPMSWH"/>
<organism evidence="2 3">
    <name type="scientific">Exophiala mesophila</name>
    <name type="common">Black yeast-like fungus</name>
    <dbReference type="NCBI Taxonomy" id="212818"/>
    <lineage>
        <taxon>Eukaryota</taxon>
        <taxon>Fungi</taxon>
        <taxon>Dikarya</taxon>
        <taxon>Ascomycota</taxon>
        <taxon>Pezizomycotina</taxon>
        <taxon>Eurotiomycetes</taxon>
        <taxon>Chaetothyriomycetidae</taxon>
        <taxon>Chaetothyriales</taxon>
        <taxon>Herpotrichiellaceae</taxon>
        <taxon>Exophiala</taxon>
    </lineage>
</organism>
<evidence type="ECO:0000313" key="3">
    <source>
        <dbReference type="Proteomes" id="UP000054302"/>
    </source>
</evidence>
<dbReference type="Proteomes" id="UP000054302">
    <property type="component" value="Unassembled WGS sequence"/>
</dbReference>
<sequence>MEFPQEWTPPSSTVSNHSSTFANSNSYFTRPHKIVKPSSRNGSPRALARRKTTTSSTISSRTRSVVDQLRSNAQQQSCTQQNSTRSRPVSWHPHSIDLANTPSPFLLDQPYPTCPQFVTSQVHGLITPVTFPVVNEPQIHELITPLDEYPGQESAYPYQSQMYDSSAWFSRPEVKPDHLDIPMYQQTNLMDSSWQFPQPMPSTVPTAPSSPEYPPAISLDKMTLGSDGPDSKSQGEELVGMGLYDSPADVHSTSLFGGFSATQRKSLKLEESFEPEVREEGDEVDAESEEEEEDEADDDDSFQIPAKTPYYSQSIASHFSLQSEPTQDSIASRYLASLGQINSPYYPSNQDHGWI</sequence>
<dbReference type="STRING" id="212818.A0A0D1XYE7"/>
<feature type="compositionally biased region" description="Polar residues" evidence="1">
    <location>
        <begin position="69"/>
        <end position="87"/>
    </location>
</feature>
<gene>
    <name evidence="2" type="ORF">PV10_04507</name>
</gene>
<reference evidence="2 3" key="1">
    <citation type="submission" date="2015-01" db="EMBL/GenBank/DDBJ databases">
        <title>The Genome Sequence of Exophiala mesophila CBS40295.</title>
        <authorList>
            <consortium name="The Broad Institute Genomics Platform"/>
            <person name="Cuomo C."/>
            <person name="de Hoog S."/>
            <person name="Gorbushina A."/>
            <person name="Stielow B."/>
            <person name="Teixiera M."/>
            <person name="Abouelleil A."/>
            <person name="Chapman S.B."/>
            <person name="Priest M."/>
            <person name="Young S.K."/>
            <person name="Wortman J."/>
            <person name="Nusbaum C."/>
            <person name="Birren B."/>
        </authorList>
    </citation>
    <scope>NUCLEOTIDE SEQUENCE [LARGE SCALE GENOMIC DNA]</scope>
    <source>
        <strain evidence="2 3">CBS 40295</strain>
    </source>
</reference>
<evidence type="ECO:0000256" key="1">
    <source>
        <dbReference type="SAM" id="MobiDB-lite"/>
    </source>
</evidence>
<dbReference type="EMBL" id="KN847522">
    <property type="protein sequence ID" value="KIV93281.1"/>
    <property type="molecule type" value="Genomic_DNA"/>
</dbReference>
<evidence type="ECO:0000313" key="2">
    <source>
        <dbReference type="EMBL" id="KIV93281.1"/>
    </source>
</evidence>
<feature type="region of interest" description="Disordered" evidence="1">
    <location>
        <begin position="1"/>
        <end position="92"/>
    </location>
</feature>
<dbReference type="AlphaFoldDB" id="A0A0D1XYE7"/>
<protein>
    <submittedName>
        <fullName evidence="2">Uncharacterized protein</fullName>
    </submittedName>
</protein>
<dbReference type="RefSeq" id="XP_016224855.1">
    <property type="nucleotide sequence ID" value="XM_016369067.1"/>
</dbReference>